<dbReference type="eggNOG" id="ENOG502RPD7">
    <property type="taxonomic scope" value="Eukaryota"/>
</dbReference>
<dbReference type="PANTHER" id="PTHR40621:SF6">
    <property type="entry name" value="AP-1-LIKE TRANSCRIPTION FACTOR YAP1-RELATED"/>
    <property type="match status" value="1"/>
</dbReference>
<dbReference type="InterPro" id="IPR050936">
    <property type="entry name" value="AP-1-like"/>
</dbReference>
<dbReference type="CDD" id="cd14688">
    <property type="entry name" value="bZIP_YAP"/>
    <property type="match status" value="1"/>
</dbReference>
<evidence type="ECO:0000256" key="4">
    <source>
        <dbReference type="SAM" id="MobiDB-lite"/>
    </source>
</evidence>
<dbReference type="OrthoDB" id="2593073at2759"/>
<feature type="domain" description="BZIP" evidence="5">
    <location>
        <begin position="88"/>
        <end position="103"/>
    </location>
</feature>
<evidence type="ECO:0000256" key="2">
    <source>
        <dbReference type="ARBA" id="ARBA00023242"/>
    </source>
</evidence>
<dbReference type="Proteomes" id="UP000054350">
    <property type="component" value="Unassembled WGS sequence"/>
</dbReference>
<dbReference type="Pfam" id="PF00170">
    <property type="entry name" value="bZIP_1"/>
    <property type="match status" value="1"/>
</dbReference>
<proteinExistence type="predicted"/>
<feature type="coiled-coil region" evidence="3">
    <location>
        <begin position="101"/>
        <end position="147"/>
    </location>
</feature>
<reference evidence="6 7" key="1">
    <citation type="submission" date="2009-11" db="EMBL/GenBank/DDBJ databases">
        <title>Annotation of Allomyces macrogynus ATCC 38327.</title>
        <authorList>
            <consortium name="The Broad Institute Genome Sequencing Platform"/>
            <person name="Russ C."/>
            <person name="Cuomo C."/>
            <person name="Burger G."/>
            <person name="Gray M.W."/>
            <person name="Holland P.W.H."/>
            <person name="King N."/>
            <person name="Lang F.B.F."/>
            <person name="Roger A.J."/>
            <person name="Ruiz-Trillo I."/>
            <person name="Young S.K."/>
            <person name="Zeng Q."/>
            <person name="Gargeya S."/>
            <person name="Fitzgerald M."/>
            <person name="Haas B."/>
            <person name="Abouelleil A."/>
            <person name="Alvarado L."/>
            <person name="Arachchi H.M."/>
            <person name="Berlin A."/>
            <person name="Chapman S.B."/>
            <person name="Gearin G."/>
            <person name="Goldberg J."/>
            <person name="Griggs A."/>
            <person name="Gujja S."/>
            <person name="Hansen M."/>
            <person name="Heiman D."/>
            <person name="Howarth C."/>
            <person name="Larimer J."/>
            <person name="Lui A."/>
            <person name="MacDonald P.J.P."/>
            <person name="McCowen C."/>
            <person name="Montmayeur A."/>
            <person name="Murphy C."/>
            <person name="Neiman D."/>
            <person name="Pearson M."/>
            <person name="Priest M."/>
            <person name="Roberts A."/>
            <person name="Saif S."/>
            <person name="Shea T."/>
            <person name="Sisk P."/>
            <person name="Stolte C."/>
            <person name="Sykes S."/>
            <person name="Wortman J."/>
            <person name="Nusbaum C."/>
            <person name="Birren B."/>
        </authorList>
    </citation>
    <scope>NUCLEOTIDE SEQUENCE [LARGE SCALE GENOMIC DNA]</scope>
    <source>
        <strain evidence="6 7">ATCC 38327</strain>
    </source>
</reference>
<dbReference type="EMBL" id="GG745341">
    <property type="protein sequence ID" value="KNE62960.1"/>
    <property type="molecule type" value="Genomic_DNA"/>
</dbReference>
<dbReference type="InterPro" id="IPR046347">
    <property type="entry name" value="bZIP_sf"/>
</dbReference>
<dbReference type="GO" id="GO:0090575">
    <property type="term" value="C:RNA polymerase II transcription regulator complex"/>
    <property type="evidence" value="ECO:0007669"/>
    <property type="project" value="TreeGrafter"/>
</dbReference>
<keyword evidence="3" id="KW-0175">Coiled coil</keyword>
<evidence type="ECO:0000256" key="1">
    <source>
        <dbReference type="ARBA" id="ARBA00004123"/>
    </source>
</evidence>
<protein>
    <recommendedName>
        <fullName evidence="5">BZIP domain-containing protein</fullName>
    </recommendedName>
</protein>
<dbReference type="InterPro" id="IPR004827">
    <property type="entry name" value="bZIP"/>
</dbReference>
<dbReference type="AlphaFoldDB" id="A0A0L0SKR5"/>
<dbReference type="SMART" id="SM00338">
    <property type="entry name" value="BRLZ"/>
    <property type="match status" value="1"/>
</dbReference>
<comment type="subcellular location">
    <subcellularLocation>
        <location evidence="1">Nucleus</location>
    </subcellularLocation>
</comment>
<dbReference type="GO" id="GO:0000976">
    <property type="term" value="F:transcription cis-regulatory region binding"/>
    <property type="evidence" value="ECO:0007669"/>
    <property type="project" value="InterPro"/>
</dbReference>
<evidence type="ECO:0000313" key="7">
    <source>
        <dbReference type="Proteomes" id="UP000054350"/>
    </source>
</evidence>
<feature type="compositionally biased region" description="Pro residues" evidence="4">
    <location>
        <begin position="26"/>
        <end position="56"/>
    </location>
</feature>
<keyword evidence="2" id="KW-0539">Nucleus</keyword>
<gene>
    <name evidence="6" type="ORF">AMAG_08133</name>
</gene>
<reference evidence="7" key="2">
    <citation type="submission" date="2009-11" db="EMBL/GenBank/DDBJ databases">
        <title>The Genome Sequence of Allomyces macrogynus strain ATCC 38327.</title>
        <authorList>
            <consortium name="The Broad Institute Genome Sequencing Platform"/>
            <person name="Russ C."/>
            <person name="Cuomo C."/>
            <person name="Shea T."/>
            <person name="Young S.K."/>
            <person name="Zeng Q."/>
            <person name="Koehrsen M."/>
            <person name="Haas B."/>
            <person name="Borodovsky M."/>
            <person name="Guigo R."/>
            <person name="Alvarado L."/>
            <person name="Berlin A."/>
            <person name="Borenstein D."/>
            <person name="Chen Z."/>
            <person name="Engels R."/>
            <person name="Freedman E."/>
            <person name="Gellesch M."/>
            <person name="Goldberg J."/>
            <person name="Griggs A."/>
            <person name="Gujja S."/>
            <person name="Heiman D."/>
            <person name="Hepburn T."/>
            <person name="Howarth C."/>
            <person name="Jen D."/>
            <person name="Larson L."/>
            <person name="Lewis B."/>
            <person name="Mehta T."/>
            <person name="Park D."/>
            <person name="Pearson M."/>
            <person name="Roberts A."/>
            <person name="Saif S."/>
            <person name="Shenoy N."/>
            <person name="Sisk P."/>
            <person name="Stolte C."/>
            <person name="Sykes S."/>
            <person name="Walk T."/>
            <person name="White J."/>
            <person name="Yandava C."/>
            <person name="Burger G."/>
            <person name="Gray M.W."/>
            <person name="Holland P.W.H."/>
            <person name="King N."/>
            <person name="Lang F.B.F."/>
            <person name="Roger A.J."/>
            <person name="Ruiz-Trillo I."/>
            <person name="Lander E."/>
            <person name="Nusbaum C."/>
        </authorList>
    </citation>
    <scope>NUCLEOTIDE SEQUENCE [LARGE SCALE GENOMIC DNA]</scope>
    <source>
        <strain evidence="7">ATCC 38327</strain>
    </source>
</reference>
<dbReference type="PROSITE" id="PS00036">
    <property type="entry name" value="BZIP_BASIC"/>
    <property type="match status" value="1"/>
</dbReference>
<dbReference type="PANTHER" id="PTHR40621">
    <property type="entry name" value="TRANSCRIPTION FACTOR KAPC-RELATED"/>
    <property type="match status" value="1"/>
</dbReference>
<evidence type="ECO:0000259" key="5">
    <source>
        <dbReference type="PROSITE" id="PS00036"/>
    </source>
</evidence>
<accession>A0A0L0SKR5</accession>
<dbReference type="Gene3D" id="1.20.5.170">
    <property type="match status" value="1"/>
</dbReference>
<organism evidence="6 7">
    <name type="scientific">Allomyces macrogynus (strain ATCC 38327)</name>
    <name type="common">Allomyces javanicus var. macrogynus</name>
    <dbReference type="NCBI Taxonomy" id="578462"/>
    <lineage>
        <taxon>Eukaryota</taxon>
        <taxon>Fungi</taxon>
        <taxon>Fungi incertae sedis</taxon>
        <taxon>Blastocladiomycota</taxon>
        <taxon>Blastocladiomycetes</taxon>
        <taxon>Blastocladiales</taxon>
        <taxon>Blastocladiaceae</taxon>
        <taxon>Allomyces</taxon>
    </lineage>
</organism>
<evidence type="ECO:0000256" key="3">
    <source>
        <dbReference type="SAM" id="Coils"/>
    </source>
</evidence>
<dbReference type="SUPFAM" id="SSF57959">
    <property type="entry name" value="Leucine zipper domain"/>
    <property type="match status" value="1"/>
</dbReference>
<dbReference type="STRING" id="578462.A0A0L0SKR5"/>
<dbReference type="VEuPathDB" id="FungiDB:AMAG_08133"/>
<evidence type="ECO:0000313" key="6">
    <source>
        <dbReference type="EMBL" id="KNE62960.1"/>
    </source>
</evidence>
<dbReference type="GO" id="GO:0001228">
    <property type="term" value="F:DNA-binding transcription activator activity, RNA polymerase II-specific"/>
    <property type="evidence" value="ECO:0007669"/>
    <property type="project" value="TreeGrafter"/>
</dbReference>
<feature type="compositionally biased region" description="Low complexity" evidence="4">
    <location>
        <begin position="57"/>
        <end position="69"/>
    </location>
</feature>
<name>A0A0L0SKR5_ALLM3</name>
<feature type="region of interest" description="Disordered" evidence="4">
    <location>
        <begin position="21"/>
        <end position="101"/>
    </location>
</feature>
<sequence>MEGQPSNLTLVDLFPSELLPWHAAPAAPPPHATPSPATPVPTAAPAPAVKPEPTPAPATASSASAAADDAASKKRAGRKPTSAEPSDKRKAQNRAAQRAFRERKERYIKQLEARVKELEDLTKVSDATSLQLENAQLRALVQKLEAENYYLKGLGFAAAAAASQGATPFGNPFQQQQLQQQQQQQQLQQLQLLQLQQQQQQQAAASALNSPALLNSVNIFAPGNPAADPVLTGLPPLLNGFNANPASALPMSALLGGAPMLPHQILQGPNAANLTSPGASGSNSVTPPPASLFPPDVNAALGGNNAAAAAALAAAPFSYLDETHLASFLDMSASLGLAPPASGAGGSSSGSSSAAPAVAPMSLPGLTPNFDFAQLMGDAAALPNMPTTSAAPATRASPDDLDATMDLLINADAFLSFATTDTPTAPTPTPAPAPPVATGNDADCPLLSTPAESAQCPASALREKQRARLYAYLVPRESDSPATAQWKRTVSAYLGDRLIDVDELCEMMTMQATCDEKKRFIFQHVQRRHLEQQRRGEEAMDTRDGLEQVMVKRETVDA</sequence>
<keyword evidence="7" id="KW-1185">Reference proteome</keyword>